<dbReference type="PANTHER" id="PTHR36129">
    <property type="entry name" value="ORGANIC SOLUTE TRANSPORTER SUBUNIT BETA-RELATED"/>
    <property type="match status" value="1"/>
</dbReference>
<dbReference type="PROSITE" id="PS51092">
    <property type="entry name" value="FN2_2"/>
    <property type="match status" value="1"/>
</dbReference>
<reference evidence="6" key="3">
    <citation type="submission" date="2025-09" db="UniProtKB">
        <authorList>
            <consortium name="Ensembl"/>
        </authorList>
    </citation>
    <scope>IDENTIFICATION</scope>
</reference>
<dbReference type="FunFam" id="2.80.10.50:FF:000032">
    <property type="entry name" value="macrophage mannose receptor 1"/>
    <property type="match status" value="1"/>
</dbReference>
<name>A0A452IMT4_9SAUR</name>
<reference evidence="7" key="1">
    <citation type="journal article" date="2017" name="PLoS ONE">
        <title>The Agassiz's desert tortoise genome provides a resource for the conservation of a threatened species.</title>
        <authorList>
            <person name="Tollis M."/>
            <person name="DeNardo D.F."/>
            <person name="Cornelius J.A."/>
            <person name="Dolby G.A."/>
            <person name="Edwards T."/>
            <person name="Henen B.T."/>
            <person name="Karl A.E."/>
            <person name="Murphy R.W."/>
            <person name="Kusumi K."/>
        </authorList>
    </citation>
    <scope>NUCLEOTIDE SEQUENCE [LARGE SCALE GENOMIC DNA]</scope>
</reference>
<dbReference type="Pfam" id="PF00040">
    <property type="entry name" value="fn2"/>
    <property type="match status" value="1"/>
</dbReference>
<dbReference type="PROSITE" id="PS50231">
    <property type="entry name" value="RICIN_B_LECTIN"/>
    <property type="match status" value="1"/>
</dbReference>
<keyword evidence="7" id="KW-1185">Reference proteome</keyword>
<dbReference type="PROSITE" id="PS00023">
    <property type="entry name" value="FN2_1"/>
    <property type="match status" value="1"/>
</dbReference>
<dbReference type="AlphaFoldDB" id="A0A452IMT4"/>
<feature type="domain" description="Fibronectin type-II" evidence="5">
    <location>
        <begin position="176"/>
        <end position="224"/>
    </location>
</feature>
<dbReference type="FunFam" id="2.10.10.10:FF:000001">
    <property type="entry name" value="Fibronectin 1a isoform 1"/>
    <property type="match status" value="1"/>
</dbReference>
<evidence type="ECO:0000313" key="6">
    <source>
        <dbReference type="Ensembl" id="ENSGAGP00000029175.1"/>
    </source>
</evidence>
<dbReference type="PANTHER" id="PTHR36129:SF1">
    <property type="entry name" value="ORGANIC SOLUTE TRANSPORTER SUBUNIT BETA"/>
    <property type="match status" value="1"/>
</dbReference>
<dbReference type="InterPro" id="IPR013806">
    <property type="entry name" value="Kringle-like"/>
</dbReference>
<dbReference type="InterPro" id="IPR035992">
    <property type="entry name" value="Ricin_B-like_lectins"/>
</dbReference>
<sequence length="250" mass="28700">MILTISKRYSHLNFQRLFPHQGLRASVQRPLKSMEVLPLTSLDIGLVPKSIPERVCWITAICNQDNESQKFRWVSDHQLLSVALKLCLGVQSKKDQVAITLNPCNKTNELQQWGCRNETLFSLEGEDLFFHSGNRDEENIILSKGAGVKSKWKIYGTTDDLCSWGYEDIFTLLGNANGAPCVFPFKFNSKWYSECTDAGRTDGWLWCGTTADFDADQLYGFCPLKCKFCINILFAYIQMFFLFLKLEYHM</sequence>
<dbReference type="Gene3D" id="2.80.10.50">
    <property type="match status" value="1"/>
</dbReference>
<feature type="disulfide bond" evidence="4">
    <location>
        <begin position="181"/>
        <end position="207"/>
    </location>
</feature>
<dbReference type="SUPFAM" id="SSF57440">
    <property type="entry name" value="Kringle-like"/>
    <property type="match status" value="1"/>
</dbReference>
<dbReference type="CDD" id="cd00062">
    <property type="entry name" value="FN2"/>
    <property type="match status" value="1"/>
</dbReference>
<dbReference type="SMART" id="SM00059">
    <property type="entry name" value="FN2"/>
    <property type="match status" value="1"/>
</dbReference>
<dbReference type="InterPro" id="IPR000562">
    <property type="entry name" value="FN_type2_dom"/>
</dbReference>
<keyword evidence="3 4" id="KW-1015">Disulfide bond</keyword>
<proteinExistence type="predicted"/>
<dbReference type="SUPFAM" id="SSF50370">
    <property type="entry name" value="Ricin B-like lectins"/>
    <property type="match status" value="1"/>
</dbReference>
<evidence type="ECO:0000256" key="1">
    <source>
        <dbReference type="ARBA" id="ARBA00022729"/>
    </source>
</evidence>
<dbReference type="GO" id="GO:0032991">
    <property type="term" value="C:protein-containing complex"/>
    <property type="evidence" value="ECO:0007669"/>
    <property type="project" value="TreeGrafter"/>
</dbReference>
<dbReference type="InterPro" id="IPR000772">
    <property type="entry name" value="Ricin_B_lectin"/>
</dbReference>
<reference evidence="6" key="2">
    <citation type="submission" date="2025-08" db="UniProtKB">
        <authorList>
            <consortium name="Ensembl"/>
        </authorList>
    </citation>
    <scope>IDENTIFICATION</scope>
</reference>
<evidence type="ECO:0000259" key="5">
    <source>
        <dbReference type="PROSITE" id="PS51092"/>
    </source>
</evidence>
<evidence type="ECO:0000256" key="2">
    <source>
        <dbReference type="ARBA" id="ARBA00022737"/>
    </source>
</evidence>
<feature type="disulfide bond" evidence="4">
    <location>
        <begin position="195"/>
        <end position="222"/>
    </location>
</feature>
<dbReference type="InterPro" id="IPR036943">
    <property type="entry name" value="FN_type2_sf"/>
</dbReference>
<keyword evidence="1" id="KW-0732">Signal</keyword>
<dbReference type="Pfam" id="PF24562">
    <property type="entry name" value="CysR_MRC2_N"/>
    <property type="match status" value="1"/>
</dbReference>
<protein>
    <recommendedName>
        <fullName evidence="5">Fibronectin type-II domain-containing protein</fullName>
    </recommendedName>
</protein>
<evidence type="ECO:0000313" key="7">
    <source>
        <dbReference type="Proteomes" id="UP000291020"/>
    </source>
</evidence>
<dbReference type="Proteomes" id="UP000291020">
    <property type="component" value="Unassembled WGS sequence"/>
</dbReference>
<dbReference type="Ensembl" id="ENSGAGT00000033137.1">
    <property type="protein sequence ID" value="ENSGAGP00000029175.1"/>
    <property type="gene ID" value="ENSGAGG00000021105.1"/>
</dbReference>
<evidence type="ECO:0000256" key="3">
    <source>
        <dbReference type="ARBA" id="ARBA00023157"/>
    </source>
</evidence>
<dbReference type="GO" id="GO:0005886">
    <property type="term" value="C:plasma membrane"/>
    <property type="evidence" value="ECO:0007669"/>
    <property type="project" value="TreeGrafter"/>
</dbReference>
<dbReference type="Gene3D" id="2.10.10.10">
    <property type="entry name" value="Fibronectin, type II, collagen-binding"/>
    <property type="match status" value="1"/>
</dbReference>
<keyword evidence="2" id="KW-0677">Repeat</keyword>
<accession>A0A452IMT4</accession>
<dbReference type="GO" id="GO:0015721">
    <property type="term" value="P:bile acid and bile salt transport"/>
    <property type="evidence" value="ECO:0007669"/>
    <property type="project" value="TreeGrafter"/>
</dbReference>
<dbReference type="InterPro" id="IPR052678">
    <property type="entry name" value="OST-beta_subunit"/>
</dbReference>
<dbReference type="PRINTS" id="PR00013">
    <property type="entry name" value="FNTYPEII"/>
</dbReference>
<evidence type="ECO:0000256" key="4">
    <source>
        <dbReference type="PROSITE-ProRule" id="PRU00479"/>
    </source>
</evidence>
<dbReference type="STRING" id="38772.ENSGAGP00000029175"/>
<dbReference type="CDD" id="cd23407">
    <property type="entry name" value="beta-trefoil_Ricin_MRC1"/>
    <property type="match status" value="1"/>
</dbReference>
<organism evidence="6 7">
    <name type="scientific">Gopherus agassizii</name>
    <name type="common">Agassiz's desert tortoise</name>
    <dbReference type="NCBI Taxonomy" id="38772"/>
    <lineage>
        <taxon>Eukaryota</taxon>
        <taxon>Metazoa</taxon>
        <taxon>Chordata</taxon>
        <taxon>Craniata</taxon>
        <taxon>Vertebrata</taxon>
        <taxon>Euteleostomi</taxon>
        <taxon>Archelosauria</taxon>
        <taxon>Testudinata</taxon>
        <taxon>Testudines</taxon>
        <taxon>Cryptodira</taxon>
        <taxon>Durocryptodira</taxon>
        <taxon>Testudinoidea</taxon>
        <taxon>Testudinidae</taxon>
        <taxon>Gopherus</taxon>
    </lineage>
</organism>
<dbReference type="GO" id="GO:0031012">
    <property type="term" value="C:extracellular matrix"/>
    <property type="evidence" value="ECO:0007669"/>
    <property type="project" value="UniProtKB-ARBA"/>
</dbReference>